<evidence type="ECO:0000313" key="1">
    <source>
        <dbReference type="EMBL" id="THU76193.1"/>
    </source>
</evidence>
<dbReference type="Proteomes" id="UP000297245">
    <property type="component" value="Unassembled WGS sequence"/>
</dbReference>
<dbReference type="EMBL" id="ML181095">
    <property type="protein sequence ID" value="THU76193.1"/>
    <property type="molecule type" value="Genomic_DNA"/>
</dbReference>
<dbReference type="AlphaFoldDB" id="A0A4S8KL53"/>
<keyword evidence="2" id="KW-1185">Reference proteome</keyword>
<accession>A0A4S8KL53</accession>
<organism evidence="1 2">
    <name type="scientific">Dendrothele bispora (strain CBS 962.96)</name>
    <dbReference type="NCBI Taxonomy" id="1314807"/>
    <lineage>
        <taxon>Eukaryota</taxon>
        <taxon>Fungi</taxon>
        <taxon>Dikarya</taxon>
        <taxon>Basidiomycota</taxon>
        <taxon>Agaricomycotina</taxon>
        <taxon>Agaricomycetes</taxon>
        <taxon>Agaricomycetidae</taxon>
        <taxon>Agaricales</taxon>
        <taxon>Agaricales incertae sedis</taxon>
        <taxon>Dendrothele</taxon>
    </lineage>
</organism>
<protein>
    <submittedName>
        <fullName evidence="1">Uncharacterized protein</fullName>
    </submittedName>
</protein>
<name>A0A4S8KL53_DENBC</name>
<sequence>MSGEMAKSGKLLGFTKSTELLKRRINIRYSMLPPGRDFNFDENLYEIYSTVIIDKKFLYERKTRETRKLNG</sequence>
<proteinExistence type="predicted"/>
<reference evidence="1 2" key="1">
    <citation type="journal article" date="2019" name="Nat. Ecol. Evol.">
        <title>Megaphylogeny resolves global patterns of mushroom evolution.</title>
        <authorList>
            <person name="Varga T."/>
            <person name="Krizsan K."/>
            <person name="Foldi C."/>
            <person name="Dima B."/>
            <person name="Sanchez-Garcia M."/>
            <person name="Sanchez-Ramirez S."/>
            <person name="Szollosi G.J."/>
            <person name="Szarkandi J.G."/>
            <person name="Papp V."/>
            <person name="Albert L."/>
            <person name="Andreopoulos W."/>
            <person name="Angelini C."/>
            <person name="Antonin V."/>
            <person name="Barry K.W."/>
            <person name="Bougher N.L."/>
            <person name="Buchanan P."/>
            <person name="Buyck B."/>
            <person name="Bense V."/>
            <person name="Catcheside P."/>
            <person name="Chovatia M."/>
            <person name="Cooper J."/>
            <person name="Damon W."/>
            <person name="Desjardin D."/>
            <person name="Finy P."/>
            <person name="Geml J."/>
            <person name="Haridas S."/>
            <person name="Hughes K."/>
            <person name="Justo A."/>
            <person name="Karasinski D."/>
            <person name="Kautmanova I."/>
            <person name="Kiss B."/>
            <person name="Kocsube S."/>
            <person name="Kotiranta H."/>
            <person name="LaButti K.M."/>
            <person name="Lechner B.E."/>
            <person name="Liimatainen K."/>
            <person name="Lipzen A."/>
            <person name="Lukacs Z."/>
            <person name="Mihaltcheva S."/>
            <person name="Morgado L.N."/>
            <person name="Niskanen T."/>
            <person name="Noordeloos M.E."/>
            <person name="Ohm R.A."/>
            <person name="Ortiz-Santana B."/>
            <person name="Ovrebo C."/>
            <person name="Racz N."/>
            <person name="Riley R."/>
            <person name="Savchenko A."/>
            <person name="Shiryaev A."/>
            <person name="Soop K."/>
            <person name="Spirin V."/>
            <person name="Szebenyi C."/>
            <person name="Tomsovsky M."/>
            <person name="Tulloss R.E."/>
            <person name="Uehling J."/>
            <person name="Grigoriev I.V."/>
            <person name="Vagvolgyi C."/>
            <person name="Papp T."/>
            <person name="Martin F.M."/>
            <person name="Miettinen O."/>
            <person name="Hibbett D.S."/>
            <person name="Nagy L.G."/>
        </authorList>
    </citation>
    <scope>NUCLEOTIDE SEQUENCE [LARGE SCALE GENOMIC DNA]</scope>
    <source>
        <strain evidence="1 2">CBS 962.96</strain>
    </source>
</reference>
<gene>
    <name evidence="1" type="ORF">K435DRAFT_185321</name>
</gene>
<evidence type="ECO:0000313" key="2">
    <source>
        <dbReference type="Proteomes" id="UP000297245"/>
    </source>
</evidence>